<organism evidence="2 3">
    <name type="scientific">Pedobacter kyungheensis</name>
    <dbReference type="NCBI Taxonomy" id="1069985"/>
    <lineage>
        <taxon>Bacteria</taxon>
        <taxon>Pseudomonadati</taxon>
        <taxon>Bacteroidota</taxon>
        <taxon>Sphingobacteriia</taxon>
        <taxon>Sphingobacteriales</taxon>
        <taxon>Sphingobacteriaceae</taxon>
        <taxon>Pedobacter</taxon>
    </lineage>
</organism>
<comment type="caution">
    <text evidence="2">The sequence shown here is derived from an EMBL/GenBank/DDBJ whole genome shotgun (WGS) entry which is preliminary data.</text>
</comment>
<keyword evidence="3" id="KW-1185">Reference proteome</keyword>
<dbReference type="PANTHER" id="PTHR37298:SF1">
    <property type="entry name" value="UPF0111 PROTEIN YKAA"/>
    <property type="match status" value="1"/>
</dbReference>
<sequence length="215" mass="24524">MNMNNIFKFFTPQDRKFHPLFEQAGSNALKIAEALLAMVSTADAENRKAIFKEIERLEHVGDDITHSIFLELSRNFITPFDREDIHQLATAVDDVADYIYGTANRMQMYNMNAINEPIVKIAELLVEMCTDIDKAIKELRSFKNIRVIADACIRINSGENQADYVFTLAVARLFEYETNAIELIKQKEVLQTIEKATDKCEDVANVLETILVKNA</sequence>
<evidence type="ECO:0000313" key="2">
    <source>
        <dbReference type="EMBL" id="KIA92817.1"/>
    </source>
</evidence>
<evidence type="ECO:0000256" key="1">
    <source>
        <dbReference type="ARBA" id="ARBA00008591"/>
    </source>
</evidence>
<dbReference type="PANTHER" id="PTHR37298">
    <property type="entry name" value="UPF0111 PROTEIN YKAA"/>
    <property type="match status" value="1"/>
</dbReference>
<dbReference type="SUPFAM" id="SSF109755">
    <property type="entry name" value="PhoU-like"/>
    <property type="match status" value="1"/>
</dbReference>
<dbReference type="Proteomes" id="UP000031246">
    <property type="component" value="Unassembled WGS sequence"/>
</dbReference>
<dbReference type="InterPro" id="IPR018445">
    <property type="entry name" value="Put_Phosphate_transp_reg"/>
</dbReference>
<evidence type="ECO:0000313" key="3">
    <source>
        <dbReference type="Proteomes" id="UP000031246"/>
    </source>
</evidence>
<name>A0A0C1FIP8_9SPHI</name>
<dbReference type="InterPro" id="IPR052912">
    <property type="entry name" value="UPF0111_domain"/>
</dbReference>
<dbReference type="AlphaFoldDB" id="A0A0C1FIP8"/>
<dbReference type="Gene3D" id="1.20.58.220">
    <property type="entry name" value="Phosphate transport system protein phou homolog 2, domain 2"/>
    <property type="match status" value="1"/>
</dbReference>
<comment type="similarity">
    <text evidence="1">Belongs to the UPF0111 family.</text>
</comment>
<dbReference type="OrthoDB" id="9797568at2"/>
<gene>
    <name evidence="2" type="ORF">OC25_15630</name>
</gene>
<accession>A0A0C1FIP8</accession>
<dbReference type="InterPro" id="IPR038078">
    <property type="entry name" value="PhoU-like_sf"/>
</dbReference>
<dbReference type="Pfam" id="PF01865">
    <property type="entry name" value="PhoU_div"/>
    <property type="match status" value="1"/>
</dbReference>
<proteinExistence type="inferred from homology"/>
<reference evidence="2 3" key="1">
    <citation type="submission" date="2014-10" db="EMBL/GenBank/DDBJ databases">
        <title>Pedobacter Kyungheensis.</title>
        <authorList>
            <person name="Anderson B.M."/>
            <person name="Newman J.D."/>
        </authorList>
    </citation>
    <scope>NUCLEOTIDE SEQUENCE [LARGE SCALE GENOMIC DNA]</scope>
    <source>
        <strain evidence="2 3">KACC 16221</strain>
    </source>
</reference>
<dbReference type="EMBL" id="JSYN01000018">
    <property type="protein sequence ID" value="KIA92817.1"/>
    <property type="molecule type" value="Genomic_DNA"/>
</dbReference>
<protein>
    <submittedName>
        <fullName evidence="2">Phosphate transport regulator</fullName>
    </submittedName>
</protein>